<accession>A0AAE1XMP3</accession>
<evidence type="ECO:0000256" key="1">
    <source>
        <dbReference type="SAM" id="MobiDB-lite"/>
    </source>
</evidence>
<protein>
    <submittedName>
        <fullName evidence="2">Uncharacterized protein</fullName>
    </submittedName>
</protein>
<dbReference type="AlphaFoldDB" id="A0AAE1XMP3"/>
<proteinExistence type="predicted"/>
<keyword evidence="3" id="KW-1185">Reference proteome</keyword>
<evidence type="ECO:0000313" key="2">
    <source>
        <dbReference type="EMBL" id="KAK4414712.1"/>
    </source>
</evidence>
<name>A0AAE1XMP3_9LAMI</name>
<reference evidence="2" key="1">
    <citation type="submission" date="2020-06" db="EMBL/GenBank/DDBJ databases">
        <authorList>
            <person name="Li T."/>
            <person name="Hu X."/>
            <person name="Zhang T."/>
            <person name="Song X."/>
            <person name="Zhang H."/>
            <person name="Dai N."/>
            <person name="Sheng W."/>
            <person name="Hou X."/>
            <person name="Wei L."/>
        </authorList>
    </citation>
    <scope>NUCLEOTIDE SEQUENCE</scope>
    <source>
        <strain evidence="2">3651</strain>
        <tissue evidence="2">Leaf</tissue>
    </source>
</reference>
<feature type="region of interest" description="Disordered" evidence="1">
    <location>
        <begin position="1"/>
        <end position="21"/>
    </location>
</feature>
<sequence length="114" mass="12343">MEDGKMMMAPSGASSSTAANPVGQVVENPNYEVSQDSLYKSDSCAHPIKPIQKDKLRNGVDSRILPRGLSLLKGRKSHRMSSSSIRKQALAMASVVNNVSQLTQSLNLANRFLV</sequence>
<gene>
    <name evidence="2" type="ORF">Salat_2578100</name>
</gene>
<comment type="caution">
    <text evidence="2">The sequence shown here is derived from an EMBL/GenBank/DDBJ whole genome shotgun (WGS) entry which is preliminary data.</text>
</comment>
<dbReference type="Proteomes" id="UP001293254">
    <property type="component" value="Unassembled WGS sequence"/>
</dbReference>
<evidence type="ECO:0000313" key="3">
    <source>
        <dbReference type="Proteomes" id="UP001293254"/>
    </source>
</evidence>
<reference evidence="2" key="2">
    <citation type="journal article" date="2024" name="Plant">
        <title>Genomic evolution and insights into agronomic trait innovations of Sesamum species.</title>
        <authorList>
            <person name="Miao H."/>
            <person name="Wang L."/>
            <person name="Qu L."/>
            <person name="Liu H."/>
            <person name="Sun Y."/>
            <person name="Le M."/>
            <person name="Wang Q."/>
            <person name="Wei S."/>
            <person name="Zheng Y."/>
            <person name="Lin W."/>
            <person name="Duan Y."/>
            <person name="Cao H."/>
            <person name="Xiong S."/>
            <person name="Wang X."/>
            <person name="Wei L."/>
            <person name="Li C."/>
            <person name="Ma Q."/>
            <person name="Ju M."/>
            <person name="Zhao R."/>
            <person name="Li G."/>
            <person name="Mu C."/>
            <person name="Tian Q."/>
            <person name="Mei H."/>
            <person name="Zhang T."/>
            <person name="Gao T."/>
            <person name="Zhang H."/>
        </authorList>
    </citation>
    <scope>NUCLEOTIDE SEQUENCE</scope>
    <source>
        <strain evidence="2">3651</strain>
    </source>
</reference>
<dbReference type="EMBL" id="JACGWO010000011">
    <property type="protein sequence ID" value="KAK4414712.1"/>
    <property type="molecule type" value="Genomic_DNA"/>
</dbReference>
<organism evidence="2 3">
    <name type="scientific">Sesamum alatum</name>
    <dbReference type="NCBI Taxonomy" id="300844"/>
    <lineage>
        <taxon>Eukaryota</taxon>
        <taxon>Viridiplantae</taxon>
        <taxon>Streptophyta</taxon>
        <taxon>Embryophyta</taxon>
        <taxon>Tracheophyta</taxon>
        <taxon>Spermatophyta</taxon>
        <taxon>Magnoliopsida</taxon>
        <taxon>eudicotyledons</taxon>
        <taxon>Gunneridae</taxon>
        <taxon>Pentapetalae</taxon>
        <taxon>asterids</taxon>
        <taxon>lamiids</taxon>
        <taxon>Lamiales</taxon>
        <taxon>Pedaliaceae</taxon>
        <taxon>Sesamum</taxon>
    </lineage>
</organism>